<dbReference type="InterPro" id="IPR050330">
    <property type="entry name" value="Bact_OuterMem_StrucFunc"/>
</dbReference>
<reference evidence="11 12" key="1">
    <citation type="submission" date="2019-07" db="EMBL/GenBank/DDBJ databases">
        <title>Genome sequencing of 100 strains of the haloalkaliphilic chemolithoautotrophic sulfur-oxidizing bacterium Thioalkalivibrio.</title>
        <authorList>
            <person name="Muyzer G."/>
        </authorList>
    </citation>
    <scope>NUCLEOTIDE SEQUENCE [LARGE SCALE GENOMIC DNA]</scope>
    <source>
        <strain evidence="11 12">ASO4-4</strain>
    </source>
</reference>
<keyword evidence="4 9" id="KW-0812">Transmembrane</keyword>
<dbReference type="EMBL" id="VLLC01000012">
    <property type="protein sequence ID" value="TWI71804.1"/>
    <property type="molecule type" value="Genomic_DNA"/>
</dbReference>
<feature type="domain" description="OmpA-like" evidence="10">
    <location>
        <begin position="145"/>
        <end position="264"/>
    </location>
</feature>
<comment type="caution">
    <text evidence="11">The sequence shown here is derived from an EMBL/GenBank/DDBJ whole genome shotgun (WGS) entry which is preliminary data.</text>
</comment>
<dbReference type="Proteomes" id="UP000318307">
    <property type="component" value="Unassembled WGS sequence"/>
</dbReference>
<keyword evidence="12" id="KW-1185">Reference proteome</keyword>
<dbReference type="PANTHER" id="PTHR30329:SF21">
    <property type="entry name" value="LIPOPROTEIN YIAD-RELATED"/>
    <property type="match status" value="1"/>
</dbReference>
<evidence type="ECO:0000256" key="8">
    <source>
        <dbReference type="SAM" id="MobiDB-lite"/>
    </source>
</evidence>
<feature type="transmembrane region" description="Helical" evidence="9">
    <location>
        <begin position="36"/>
        <end position="56"/>
    </location>
</feature>
<dbReference type="InterPro" id="IPR006665">
    <property type="entry name" value="OmpA-like"/>
</dbReference>
<gene>
    <name evidence="11" type="ORF">LZ24_01821</name>
</gene>
<organism evidence="11 12">
    <name type="scientific">Desulfobotulus alkaliphilus</name>
    <dbReference type="NCBI Taxonomy" id="622671"/>
    <lineage>
        <taxon>Bacteria</taxon>
        <taxon>Pseudomonadati</taxon>
        <taxon>Thermodesulfobacteriota</taxon>
        <taxon>Desulfobacteria</taxon>
        <taxon>Desulfobacterales</taxon>
        <taxon>Desulfobacteraceae</taxon>
        <taxon>Desulfobotulus</taxon>
    </lineage>
</organism>
<comment type="subcellular location">
    <subcellularLocation>
        <location evidence="1">Cell membrane</location>
        <topology evidence="1">Single-pass membrane protein</topology>
    </subcellularLocation>
</comment>
<sequence>MAEDKAASEEESPSALTTPVPDEEEEEGGGSGAPRWMTTFADLMTLLLCFFVLLFAMSTIQDEVFKEIIQSLRTALGVQTIPEAGTREGLIMDPSSPEPRERQREAVDELGAMVQKELDEIVSDVRELVLFNRLGGMVEVRESDVGAVITISDMVLFRSGEATMVPEGREIMGRLAEVLMQFRYPIRVVGHTDNVPISTPLFPSNWELSTARASQVVRFLIDRGLNPLMLTAQGFGEYRPVDTNDNAQGRAKNRRVEIIYERASIGDVLQQQ</sequence>
<dbReference type="PROSITE" id="PS51123">
    <property type="entry name" value="OMPA_2"/>
    <property type="match status" value="1"/>
</dbReference>
<dbReference type="InterPro" id="IPR025713">
    <property type="entry name" value="MotB-like_N_dom"/>
</dbReference>
<keyword evidence="3" id="KW-1003">Cell membrane</keyword>
<proteinExistence type="inferred from homology"/>
<evidence type="ECO:0000313" key="12">
    <source>
        <dbReference type="Proteomes" id="UP000318307"/>
    </source>
</evidence>
<dbReference type="AlphaFoldDB" id="A0A562RTA2"/>
<evidence type="ECO:0000256" key="4">
    <source>
        <dbReference type="ARBA" id="ARBA00022692"/>
    </source>
</evidence>
<evidence type="ECO:0000256" key="9">
    <source>
        <dbReference type="SAM" id="Phobius"/>
    </source>
</evidence>
<keyword evidence="6 7" id="KW-0472">Membrane</keyword>
<dbReference type="Pfam" id="PF00691">
    <property type="entry name" value="OmpA"/>
    <property type="match status" value="1"/>
</dbReference>
<evidence type="ECO:0000256" key="5">
    <source>
        <dbReference type="ARBA" id="ARBA00022989"/>
    </source>
</evidence>
<dbReference type="InterPro" id="IPR036737">
    <property type="entry name" value="OmpA-like_sf"/>
</dbReference>
<feature type="region of interest" description="Disordered" evidence="8">
    <location>
        <begin position="1"/>
        <end position="34"/>
    </location>
</feature>
<keyword evidence="5 9" id="KW-1133">Transmembrane helix</keyword>
<dbReference type="Pfam" id="PF13677">
    <property type="entry name" value="MotB_plug"/>
    <property type="match status" value="1"/>
</dbReference>
<name>A0A562RTA2_9BACT</name>
<comment type="similarity">
    <text evidence="2">Belongs to the MotB family.</text>
</comment>
<evidence type="ECO:0000256" key="3">
    <source>
        <dbReference type="ARBA" id="ARBA00022475"/>
    </source>
</evidence>
<evidence type="ECO:0000256" key="1">
    <source>
        <dbReference type="ARBA" id="ARBA00004162"/>
    </source>
</evidence>
<dbReference type="SUPFAM" id="SSF103088">
    <property type="entry name" value="OmpA-like"/>
    <property type="match status" value="1"/>
</dbReference>
<dbReference type="Gene3D" id="3.30.1330.60">
    <property type="entry name" value="OmpA-like domain"/>
    <property type="match status" value="1"/>
</dbReference>
<dbReference type="RefSeq" id="WP_144684701.1">
    <property type="nucleotide sequence ID" value="NZ_VLLC01000012.1"/>
</dbReference>
<dbReference type="GO" id="GO:0005886">
    <property type="term" value="C:plasma membrane"/>
    <property type="evidence" value="ECO:0007669"/>
    <property type="project" value="UniProtKB-SubCell"/>
</dbReference>
<dbReference type="CDD" id="cd07185">
    <property type="entry name" value="OmpA_C-like"/>
    <property type="match status" value="1"/>
</dbReference>
<dbReference type="OrthoDB" id="9783110at2"/>
<evidence type="ECO:0000313" key="11">
    <source>
        <dbReference type="EMBL" id="TWI71804.1"/>
    </source>
</evidence>
<evidence type="ECO:0000259" key="10">
    <source>
        <dbReference type="PROSITE" id="PS51123"/>
    </source>
</evidence>
<evidence type="ECO:0000256" key="2">
    <source>
        <dbReference type="ARBA" id="ARBA00008914"/>
    </source>
</evidence>
<evidence type="ECO:0000256" key="6">
    <source>
        <dbReference type="ARBA" id="ARBA00023136"/>
    </source>
</evidence>
<protein>
    <submittedName>
        <fullName evidence="11">Chemotaxis protein MotB</fullName>
    </submittedName>
</protein>
<dbReference type="PANTHER" id="PTHR30329">
    <property type="entry name" value="STATOR ELEMENT OF FLAGELLAR MOTOR COMPLEX"/>
    <property type="match status" value="1"/>
</dbReference>
<accession>A0A562RTA2</accession>
<evidence type="ECO:0000256" key="7">
    <source>
        <dbReference type="PROSITE-ProRule" id="PRU00473"/>
    </source>
</evidence>